<gene>
    <name evidence="2" type="ORF">CFR71_05895</name>
</gene>
<evidence type="ECO:0000256" key="1">
    <source>
        <dbReference type="SAM" id="MobiDB-lite"/>
    </source>
</evidence>
<dbReference type="RefSeq" id="WP_110528404.1">
    <property type="nucleotide sequence ID" value="NZ_NOXG01000003.1"/>
</dbReference>
<dbReference type="AlphaFoldDB" id="A0A318QCP4"/>
<protein>
    <recommendedName>
        <fullName evidence="4">DUF952 domain-containing protein</fullName>
    </recommendedName>
</protein>
<evidence type="ECO:0008006" key="4">
    <source>
        <dbReference type="Google" id="ProtNLM"/>
    </source>
</evidence>
<comment type="caution">
    <text evidence="2">The sequence shown here is derived from an EMBL/GenBank/DDBJ whole genome shotgun (WGS) entry which is preliminary data.</text>
</comment>
<accession>A0A318QCP4</accession>
<dbReference type="EMBL" id="NOXG01000003">
    <property type="protein sequence ID" value="PYD76360.1"/>
    <property type="molecule type" value="Genomic_DNA"/>
</dbReference>
<sequence length="186" mass="20628">MTRSRRNETGELPLPLPPDTQDRQRTPSPRKPPARRPHPANATIAGQDDLFARPLPPVPAPPRVVTHLQGAEVNLGPVPLRQFAPSDGADGYFYHVTTQQQAEDMLAHGISISPRAPLRLTERHGVMPWYAAMAEDMEAVSDEGGVAILRLRRFMVHDLVENDPDHTRAWGVPCYFLTGVARQTPI</sequence>
<organism evidence="2 3">
    <name type="scientific">Novacetimonas pomaceti</name>
    <dbReference type="NCBI Taxonomy" id="2021998"/>
    <lineage>
        <taxon>Bacteria</taxon>
        <taxon>Pseudomonadati</taxon>
        <taxon>Pseudomonadota</taxon>
        <taxon>Alphaproteobacteria</taxon>
        <taxon>Acetobacterales</taxon>
        <taxon>Acetobacteraceae</taxon>
        <taxon>Novacetimonas</taxon>
    </lineage>
</organism>
<dbReference type="Proteomes" id="UP000247609">
    <property type="component" value="Unassembled WGS sequence"/>
</dbReference>
<proteinExistence type="predicted"/>
<evidence type="ECO:0000313" key="2">
    <source>
        <dbReference type="EMBL" id="PYD76360.1"/>
    </source>
</evidence>
<name>A0A318QCP4_9PROT</name>
<evidence type="ECO:0000313" key="3">
    <source>
        <dbReference type="Proteomes" id="UP000247609"/>
    </source>
</evidence>
<feature type="region of interest" description="Disordered" evidence="1">
    <location>
        <begin position="1"/>
        <end position="42"/>
    </location>
</feature>
<reference evidence="2 3" key="1">
    <citation type="submission" date="2017-07" db="EMBL/GenBank/DDBJ databases">
        <title>A draft genome sequence of Komagataeibacter sp. T5K1.</title>
        <authorList>
            <person name="Skraban J."/>
            <person name="Cleenwerck I."/>
            <person name="Vandamme P."/>
            <person name="Trcek J."/>
        </authorList>
    </citation>
    <scope>NUCLEOTIDE SEQUENCE [LARGE SCALE GENOMIC DNA]</scope>
    <source>
        <strain evidence="2 3">T5K1</strain>
    </source>
</reference>